<dbReference type="InterPro" id="IPR036390">
    <property type="entry name" value="WH_DNA-bd_sf"/>
</dbReference>
<name>A0A6C7E9T1_ILUCY</name>
<dbReference type="Gene3D" id="1.10.10.10">
    <property type="entry name" value="Winged helix-like DNA-binding domain superfamily/Winged helix DNA-binding domain"/>
    <property type="match status" value="1"/>
</dbReference>
<dbReference type="PANTHER" id="PTHR18964:SF149">
    <property type="entry name" value="BIFUNCTIONAL UDP-N-ACETYLGLUCOSAMINE 2-EPIMERASE_N-ACETYLMANNOSAMINE KINASE"/>
    <property type="match status" value="1"/>
</dbReference>
<dbReference type="Pfam" id="PF09339">
    <property type="entry name" value="HTH_IclR"/>
    <property type="match status" value="1"/>
</dbReference>
<sequence>MQSVKAGSKHLIREINEAIVLDAVRTHGFRSRSEIAADTGLSAPTVSGITADLIERDFLYEHSTGQSAGGRRPVMLALNASAGYVIGVKVTENAVIAVLTDLAATVIHRRHRKLQGTSLDQVVALIAKVTADLRSRVEGERVYGLGVGTAGVVDSANGIVHHGTYAHWRDAPFGDMLYQRTGLPTIIENDVNALAVNEHWFGIGKDIPNLLVVSLGRGIGLGLILDGRLYRGAFGGAGEFGHVKVHGDATPCACGAEGCLEALVADPAIERAVSAIAGRPTTTEEAADLARGGDDAMRRVFTDAAAHLGRAIANLVNTLNPQLIVLSGEGSHASDLMLDTLHESLRHHVFSGLSDGLEVVVEPWDDEAWAQGAASLVLAEMFQPALRPGTDVERPSLSASAVG</sequence>
<dbReference type="Gene3D" id="3.30.420.40">
    <property type="match status" value="2"/>
</dbReference>
<dbReference type="GO" id="GO:0006355">
    <property type="term" value="P:regulation of DNA-templated transcription"/>
    <property type="evidence" value="ECO:0007669"/>
    <property type="project" value="InterPro"/>
</dbReference>
<dbReference type="InterPro" id="IPR000600">
    <property type="entry name" value="ROK"/>
</dbReference>
<dbReference type="SUPFAM" id="SSF53067">
    <property type="entry name" value="Actin-like ATPase domain"/>
    <property type="match status" value="1"/>
</dbReference>
<dbReference type="OrthoDB" id="3464494at2"/>
<evidence type="ECO:0000259" key="2">
    <source>
        <dbReference type="Pfam" id="PF09339"/>
    </source>
</evidence>
<evidence type="ECO:0000313" key="4">
    <source>
        <dbReference type="Proteomes" id="UP000011863"/>
    </source>
</evidence>
<accession>A0A6C7E9T1</accession>
<dbReference type="PANTHER" id="PTHR18964">
    <property type="entry name" value="ROK (REPRESSOR, ORF, KINASE) FAMILY"/>
    <property type="match status" value="1"/>
</dbReference>
<dbReference type="InterPro" id="IPR049874">
    <property type="entry name" value="ROK_cs"/>
</dbReference>
<organism evidence="3 4">
    <name type="scientific">Ilumatobacter coccineus (strain NBRC 103263 / KCTC 29153 / YM16-304)</name>
    <dbReference type="NCBI Taxonomy" id="1313172"/>
    <lineage>
        <taxon>Bacteria</taxon>
        <taxon>Bacillati</taxon>
        <taxon>Actinomycetota</taxon>
        <taxon>Acidimicrobiia</taxon>
        <taxon>Acidimicrobiales</taxon>
        <taxon>Ilumatobacteraceae</taxon>
        <taxon>Ilumatobacter</taxon>
    </lineage>
</organism>
<dbReference type="RefSeq" id="WP_015442724.1">
    <property type="nucleotide sequence ID" value="NC_020520.1"/>
</dbReference>
<evidence type="ECO:0000313" key="3">
    <source>
        <dbReference type="EMBL" id="BAN03477.1"/>
    </source>
</evidence>
<dbReference type="GO" id="GO:0003677">
    <property type="term" value="F:DNA binding"/>
    <property type="evidence" value="ECO:0007669"/>
    <property type="project" value="InterPro"/>
</dbReference>
<keyword evidence="4" id="KW-1185">Reference proteome</keyword>
<dbReference type="InterPro" id="IPR043129">
    <property type="entry name" value="ATPase_NBD"/>
</dbReference>
<proteinExistence type="inferred from homology"/>
<comment type="similarity">
    <text evidence="1">Belongs to the ROK (NagC/XylR) family.</text>
</comment>
<dbReference type="EMBL" id="AP012057">
    <property type="protein sequence ID" value="BAN03477.1"/>
    <property type="molecule type" value="Genomic_DNA"/>
</dbReference>
<dbReference type="KEGG" id="aym:YM304_31630"/>
<evidence type="ECO:0000256" key="1">
    <source>
        <dbReference type="ARBA" id="ARBA00006479"/>
    </source>
</evidence>
<dbReference type="SUPFAM" id="SSF46785">
    <property type="entry name" value="Winged helix' DNA-binding domain"/>
    <property type="match status" value="1"/>
</dbReference>
<dbReference type="Pfam" id="PF00480">
    <property type="entry name" value="ROK"/>
    <property type="match status" value="1"/>
</dbReference>
<dbReference type="InterPro" id="IPR005471">
    <property type="entry name" value="Tscrpt_reg_IclR_N"/>
</dbReference>
<protein>
    <submittedName>
        <fullName evidence="3">Putative NagC family transcriptional regulator</fullName>
    </submittedName>
</protein>
<dbReference type="Proteomes" id="UP000011863">
    <property type="component" value="Chromosome"/>
</dbReference>
<reference evidence="3 4" key="1">
    <citation type="journal article" date="2013" name="Int. J. Syst. Evol. Microbiol.">
        <title>Ilumatobacter nonamiense sp. nov. and Ilumatobacter coccineum sp. nov., isolated from seashore sand.</title>
        <authorList>
            <person name="Matsumoto A."/>
            <person name="Kasai H."/>
            <person name="Matsuo Y."/>
            <person name="Shizuri Y."/>
            <person name="Ichikawa N."/>
            <person name="Fujita N."/>
            <person name="Omura S."/>
            <person name="Takahashi Y."/>
        </authorList>
    </citation>
    <scope>NUCLEOTIDE SEQUENCE [LARGE SCALE GENOMIC DNA]</scope>
    <source>
        <strain evidence="4">NBRC 103263 / KCTC 29153 / YM16-304</strain>
    </source>
</reference>
<dbReference type="CDD" id="cd24073">
    <property type="entry name" value="ASKHA_ATPase_ROK_CYANR"/>
    <property type="match status" value="1"/>
</dbReference>
<dbReference type="AlphaFoldDB" id="A0A6C7E9T1"/>
<dbReference type="InterPro" id="IPR036388">
    <property type="entry name" value="WH-like_DNA-bd_sf"/>
</dbReference>
<feature type="domain" description="HTH iclR-type" evidence="2">
    <location>
        <begin position="20"/>
        <end position="60"/>
    </location>
</feature>
<gene>
    <name evidence="3" type="ORF">YM304_31630</name>
</gene>
<dbReference type="PROSITE" id="PS01125">
    <property type="entry name" value="ROK"/>
    <property type="match status" value="1"/>
</dbReference>